<evidence type="ECO:0000256" key="1">
    <source>
        <dbReference type="SAM" id="MobiDB-lite"/>
    </source>
</evidence>
<accession>A0AAU8K157</accession>
<reference evidence="3" key="1">
    <citation type="submission" date="2024-06" db="EMBL/GenBank/DDBJ databases">
        <title>The genome sequences of Kitasatospora sp. strain HUAS MG31.</title>
        <authorList>
            <person name="Mo P."/>
        </authorList>
    </citation>
    <scope>NUCLEOTIDE SEQUENCE</scope>
    <source>
        <strain evidence="3">HUAS MG31</strain>
    </source>
</reference>
<keyword evidence="2" id="KW-0812">Transmembrane</keyword>
<dbReference type="AlphaFoldDB" id="A0AAU8K157"/>
<name>A0AAU8K157_9ACTN</name>
<dbReference type="KEGG" id="kcm:ABWK59_24410"/>
<evidence type="ECO:0000313" key="3">
    <source>
        <dbReference type="EMBL" id="XCM81818.1"/>
    </source>
</evidence>
<feature type="compositionally biased region" description="Pro residues" evidence="1">
    <location>
        <begin position="156"/>
        <end position="168"/>
    </location>
</feature>
<evidence type="ECO:0000256" key="2">
    <source>
        <dbReference type="SAM" id="Phobius"/>
    </source>
</evidence>
<protein>
    <submittedName>
        <fullName evidence="3">Uncharacterized protein</fullName>
    </submittedName>
</protein>
<keyword evidence="2" id="KW-0472">Membrane</keyword>
<organism evidence="3">
    <name type="scientific">Kitasatospora camelliae</name>
    <dbReference type="NCBI Taxonomy" id="3156397"/>
    <lineage>
        <taxon>Bacteria</taxon>
        <taxon>Bacillati</taxon>
        <taxon>Actinomycetota</taxon>
        <taxon>Actinomycetes</taxon>
        <taxon>Kitasatosporales</taxon>
        <taxon>Streptomycetaceae</taxon>
        <taxon>Kitasatospora</taxon>
    </lineage>
</organism>
<gene>
    <name evidence="3" type="ORF">ABWK59_24410</name>
</gene>
<dbReference type="EMBL" id="CP159872">
    <property type="protein sequence ID" value="XCM81818.1"/>
    <property type="molecule type" value="Genomic_DNA"/>
</dbReference>
<proteinExistence type="predicted"/>
<keyword evidence="2" id="KW-1133">Transmembrane helix</keyword>
<sequence>MALHRDTETACGAVRYGRHGRPRPLGGRLRLPTIRFSGAAMAMSTVVGISLATTWLLTEQQQVGRRPSASVGASPPLPAPDAAPTGAQDVPAAHRSGDASAQPAPRRSVPPSALAPSVRPGEPAADRADRGSQPPLPPDGVLPDPSASPSSSPSPSGSPGPSTAPDPTGPGNGLAVQPPVPTPGPSGPAGSKGGQEALYGSVATEEIGSSGSRHTLELTVGEPMTALQVEFRLHRPRVLPGAAPWTDLPGAVATVVLERDALVYRFTVPATVEVPKGRYGFTVAGSRPCAAERGRRAGQESWTASAFALRTPRAVATRGSFPRPAAVPAGRR</sequence>
<dbReference type="RefSeq" id="WP_354642746.1">
    <property type="nucleotide sequence ID" value="NZ_CP159872.1"/>
</dbReference>
<feature type="region of interest" description="Disordered" evidence="1">
    <location>
        <begin position="65"/>
        <end position="196"/>
    </location>
</feature>
<feature type="transmembrane region" description="Helical" evidence="2">
    <location>
        <begin position="34"/>
        <end position="57"/>
    </location>
</feature>
<feature type="compositionally biased region" description="Low complexity" evidence="1">
    <location>
        <begin position="141"/>
        <end position="155"/>
    </location>
</feature>